<accession>A0A0B7H052</accession>
<evidence type="ECO:0000313" key="1">
    <source>
        <dbReference type="EMBL" id="CEN32931.1"/>
    </source>
</evidence>
<sequence length="115" mass="13165">MPKVHTIYMYMTEGTSVMNSKNRTPRYFPSTISKVLTGFVNKSVNIPLRFSSEMVRIVKAGTKNTKIHDEILKKGSKSAKLLLKMLYSVFRIHKNNPFRTTNSPMIVKPMGEVKK</sequence>
<reference evidence="2" key="1">
    <citation type="submission" date="2015-01" db="EMBL/GenBank/DDBJ databases">
        <authorList>
            <person name="MANFREDI Pablo"/>
        </authorList>
    </citation>
    <scope>NUCLEOTIDE SEQUENCE [LARGE SCALE GENOMIC DNA]</scope>
    <source>
        <strain evidence="2">Ccyn2B</strain>
    </source>
</reference>
<dbReference type="EMBL" id="CDOD01000004">
    <property type="protein sequence ID" value="CEN32931.1"/>
    <property type="molecule type" value="Genomic_DNA"/>
</dbReference>
<keyword evidence="2" id="KW-1185">Reference proteome</keyword>
<organism evidence="1 2">
    <name type="scientific">Capnocytophaga cynodegmi</name>
    <dbReference type="NCBI Taxonomy" id="28189"/>
    <lineage>
        <taxon>Bacteria</taxon>
        <taxon>Pseudomonadati</taxon>
        <taxon>Bacteroidota</taxon>
        <taxon>Flavobacteriia</taxon>
        <taxon>Flavobacteriales</taxon>
        <taxon>Flavobacteriaceae</taxon>
        <taxon>Capnocytophaga</taxon>
    </lineage>
</organism>
<gene>
    <name evidence="1" type="ORF">CCYN2B_120177</name>
</gene>
<dbReference type="Proteomes" id="UP000038055">
    <property type="component" value="Unassembled WGS sequence"/>
</dbReference>
<name>A0A0B7H052_9FLAO</name>
<protein>
    <submittedName>
        <fullName evidence="1">Uncharacterized protein</fullName>
    </submittedName>
</protein>
<evidence type="ECO:0000313" key="2">
    <source>
        <dbReference type="Proteomes" id="UP000038055"/>
    </source>
</evidence>
<dbReference type="AlphaFoldDB" id="A0A0B7H052"/>
<proteinExistence type="predicted"/>